<organism evidence="12 13">
    <name type="scientific">Bacillus norwichensis</name>
    <dbReference type="NCBI Taxonomy" id="2762217"/>
    <lineage>
        <taxon>Bacteria</taxon>
        <taxon>Bacillati</taxon>
        <taxon>Bacillota</taxon>
        <taxon>Bacilli</taxon>
        <taxon>Bacillales</taxon>
        <taxon>Bacillaceae</taxon>
        <taxon>Bacillus</taxon>
    </lineage>
</organism>
<keyword evidence="7" id="KW-0067">ATP-binding</keyword>
<dbReference type="PANTHER" id="PTHR43711:SF1">
    <property type="entry name" value="HISTIDINE KINASE 1"/>
    <property type="match status" value="1"/>
</dbReference>
<evidence type="ECO:0000256" key="4">
    <source>
        <dbReference type="ARBA" id="ARBA00022679"/>
    </source>
</evidence>
<dbReference type="InterPro" id="IPR036890">
    <property type="entry name" value="HATPase_C_sf"/>
</dbReference>
<dbReference type="SMART" id="SM00387">
    <property type="entry name" value="HATPase_c"/>
    <property type="match status" value="1"/>
</dbReference>
<dbReference type="EMBL" id="JACSPV010000014">
    <property type="protein sequence ID" value="MBD8005452.1"/>
    <property type="molecule type" value="Genomic_DNA"/>
</dbReference>
<dbReference type="PANTHER" id="PTHR43711">
    <property type="entry name" value="TWO-COMPONENT HISTIDINE KINASE"/>
    <property type="match status" value="1"/>
</dbReference>
<evidence type="ECO:0000256" key="10">
    <source>
        <dbReference type="SAM" id="Phobius"/>
    </source>
</evidence>
<proteinExistence type="predicted"/>
<evidence type="ECO:0000256" key="5">
    <source>
        <dbReference type="ARBA" id="ARBA00022741"/>
    </source>
</evidence>
<evidence type="ECO:0000313" key="12">
    <source>
        <dbReference type="EMBL" id="MBD8005452.1"/>
    </source>
</evidence>
<keyword evidence="10" id="KW-0472">Membrane</keyword>
<feature type="coiled-coil region" evidence="9">
    <location>
        <begin position="419"/>
        <end position="453"/>
    </location>
</feature>
<dbReference type="SUPFAM" id="SSF47384">
    <property type="entry name" value="Homodimeric domain of signal transducing histidine kinase"/>
    <property type="match status" value="1"/>
</dbReference>
<feature type="transmembrane region" description="Helical" evidence="10">
    <location>
        <begin position="200"/>
        <end position="223"/>
    </location>
</feature>
<keyword evidence="13" id="KW-1185">Reference proteome</keyword>
<keyword evidence="4" id="KW-0808">Transferase</keyword>
<dbReference type="EC" id="2.7.13.3" evidence="2"/>
<evidence type="ECO:0000313" key="13">
    <source>
        <dbReference type="Proteomes" id="UP000648182"/>
    </source>
</evidence>
<keyword evidence="3" id="KW-0597">Phosphoprotein</keyword>
<comment type="caution">
    <text evidence="12">The sequence shown here is derived from an EMBL/GenBank/DDBJ whole genome shotgun (WGS) entry which is preliminary data.</text>
</comment>
<dbReference type="SUPFAM" id="SSF55874">
    <property type="entry name" value="ATPase domain of HSP90 chaperone/DNA topoisomerase II/histidine kinase"/>
    <property type="match status" value="1"/>
</dbReference>
<dbReference type="RefSeq" id="WP_191812422.1">
    <property type="nucleotide sequence ID" value="NZ_JACSPV010000014.1"/>
</dbReference>
<keyword evidence="10" id="KW-0812">Transmembrane</keyword>
<dbReference type="Gene3D" id="3.30.565.10">
    <property type="entry name" value="Histidine kinase-like ATPase, C-terminal domain"/>
    <property type="match status" value="1"/>
</dbReference>
<dbReference type="Pfam" id="PF00512">
    <property type="entry name" value="HisKA"/>
    <property type="match status" value="1"/>
</dbReference>
<feature type="transmembrane region" description="Helical" evidence="10">
    <location>
        <begin position="352"/>
        <end position="375"/>
    </location>
</feature>
<dbReference type="Pfam" id="PF07695">
    <property type="entry name" value="7TMR-DISM_7TM"/>
    <property type="match status" value="1"/>
</dbReference>
<reference evidence="12 13" key="1">
    <citation type="submission" date="2020-08" db="EMBL/GenBank/DDBJ databases">
        <title>A Genomic Blueprint of the Chicken Gut Microbiome.</title>
        <authorList>
            <person name="Gilroy R."/>
            <person name="Ravi A."/>
            <person name="Getino M."/>
            <person name="Pursley I."/>
            <person name="Horton D.L."/>
            <person name="Alikhan N.-F."/>
            <person name="Baker D."/>
            <person name="Gharbi K."/>
            <person name="Hall N."/>
            <person name="Watson M."/>
            <person name="Adriaenssens E.M."/>
            <person name="Foster-Nyarko E."/>
            <person name="Jarju S."/>
            <person name="Secka A."/>
            <person name="Antonio M."/>
            <person name="Oren A."/>
            <person name="Chaudhuri R."/>
            <person name="La Ragione R.M."/>
            <person name="Hildebrand F."/>
            <person name="Pallen M.J."/>
        </authorList>
    </citation>
    <scope>NUCLEOTIDE SEQUENCE [LARGE SCALE GENOMIC DNA]</scope>
    <source>
        <strain evidence="12 13">Sa1BUA2</strain>
    </source>
</reference>
<comment type="catalytic activity">
    <reaction evidence="1">
        <text>ATP + protein L-histidine = ADP + protein N-phospho-L-histidine.</text>
        <dbReference type="EC" id="2.7.13.3"/>
    </reaction>
</comment>
<dbReference type="CDD" id="cd00075">
    <property type="entry name" value="HATPase"/>
    <property type="match status" value="1"/>
</dbReference>
<feature type="transmembrane region" description="Helical" evidence="10">
    <location>
        <begin position="297"/>
        <end position="318"/>
    </location>
</feature>
<feature type="transmembrane region" description="Helical" evidence="10">
    <location>
        <begin position="324"/>
        <end position="345"/>
    </location>
</feature>
<evidence type="ECO:0000256" key="6">
    <source>
        <dbReference type="ARBA" id="ARBA00022777"/>
    </source>
</evidence>
<evidence type="ECO:0000259" key="11">
    <source>
        <dbReference type="PROSITE" id="PS50109"/>
    </source>
</evidence>
<dbReference type="Gene3D" id="1.10.287.130">
    <property type="match status" value="1"/>
</dbReference>
<evidence type="ECO:0000256" key="3">
    <source>
        <dbReference type="ARBA" id="ARBA00022553"/>
    </source>
</evidence>
<feature type="transmembrane region" description="Helical" evidence="10">
    <location>
        <begin position="230"/>
        <end position="247"/>
    </location>
</feature>
<keyword evidence="6" id="KW-0418">Kinase</keyword>
<dbReference type="InterPro" id="IPR050736">
    <property type="entry name" value="Sensor_HK_Regulatory"/>
</dbReference>
<dbReference type="InterPro" id="IPR003594">
    <property type="entry name" value="HATPase_dom"/>
</dbReference>
<evidence type="ECO:0000256" key="1">
    <source>
        <dbReference type="ARBA" id="ARBA00000085"/>
    </source>
</evidence>
<keyword evidence="10" id="KW-1133">Transmembrane helix</keyword>
<dbReference type="SUPFAM" id="SSF49785">
    <property type="entry name" value="Galactose-binding domain-like"/>
    <property type="match status" value="1"/>
</dbReference>
<dbReference type="InterPro" id="IPR003661">
    <property type="entry name" value="HisK_dim/P_dom"/>
</dbReference>
<dbReference type="SMART" id="SM00388">
    <property type="entry name" value="HisKA"/>
    <property type="match status" value="1"/>
</dbReference>
<name>A0ABR8VL39_9BACI</name>
<feature type="domain" description="Histidine kinase" evidence="11">
    <location>
        <begin position="460"/>
        <end position="678"/>
    </location>
</feature>
<gene>
    <name evidence="12" type="ORF">H9631_10180</name>
</gene>
<dbReference type="PROSITE" id="PS51257">
    <property type="entry name" value="PROKAR_LIPOPROTEIN"/>
    <property type="match status" value="1"/>
</dbReference>
<dbReference type="InterPro" id="IPR008979">
    <property type="entry name" value="Galactose-bd-like_sf"/>
</dbReference>
<evidence type="ECO:0000256" key="8">
    <source>
        <dbReference type="ARBA" id="ARBA00023012"/>
    </source>
</evidence>
<keyword evidence="9" id="KW-0175">Coiled coil</keyword>
<sequence>MKIKQTTLFFAITFFLVACSAKEDRNDAEYGAYIMNHFSKAETEKLNGEWEFYWHNLLSPDDFKSGGQPAPDVMKVPNPWSSYELDGERLPQQGYATYRLQIVFPQNEVGTVKALYVPEISSAFKLWIDGEPKVGNGKVGKSRNSMKPQNIPKTVQFQVDDQKVELVMQVSNYYQWKAGVVDSILIGEPEAIAQYREKKLLFRSLIVMCLVVMGLYHVALFVLRRSELPLIFFGLVCLFVSMRAVRLDGILAHYMLPFLSWEWGKKLEYLGAALAILFFVLYTYTQFPKDMSRRIRNIIVATLAFYGLFVILTPPIVFTNTMKLLQLFIVVILIYLIYVDMRALIKKRESALLNAMANLLFFLAIINDVLFYNHLIKTTELASVGLFFFLFTQAIIISRQYSKSFKHTEKLSRDLVKLNASLEQQVQDRTMELQQMNRELQTANQKLNEAHQSRSKWIRNIYHEIATPLTTIRAYTKGILDGVINPDRKFIQLVHEQSLYLSRMLNDLQDMTEIENREIVFNRKKVNIREYLRKIYDKQKIDIEKQGVLFLYEEFISEDDDLFVLIDKHRIEQVLVNFLKNAQRFVEHGGVIKLGVTEEEGQQLVIKVEDNGAGINEKEINLVFERFFRSRRHDDIDNGSGLGLAIAKEIIDYHGGTIGATSKEGEGSCFYFKLPIVSAVTKTHGK</sequence>
<dbReference type="Gene3D" id="2.60.120.260">
    <property type="entry name" value="Galactose-binding domain-like"/>
    <property type="match status" value="1"/>
</dbReference>
<dbReference type="PRINTS" id="PR00344">
    <property type="entry name" value="BCTRLSENSOR"/>
</dbReference>
<keyword evidence="5" id="KW-0547">Nucleotide-binding</keyword>
<dbReference type="InterPro" id="IPR011623">
    <property type="entry name" value="7TMR_DISM_rcpt_extracell_dom1"/>
</dbReference>
<evidence type="ECO:0000256" key="2">
    <source>
        <dbReference type="ARBA" id="ARBA00012438"/>
    </source>
</evidence>
<feature type="transmembrane region" description="Helical" evidence="10">
    <location>
        <begin position="267"/>
        <end position="285"/>
    </location>
</feature>
<dbReference type="CDD" id="cd00082">
    <property type="entry name" value="HisKA"/>
    <property type="match status" value="1"/>
</dbReference>
<dbReference type="Pfam" id="PF02518">
    <property type="entry name" value="HATPase_c"/>
    <property type="match status" value="1"/>
</dbReference>
<evidence type="ECO:0000256" key="9">
    <source>
        <dbReference type="SAM" id="Coils"/>
    </source>
</evidence>
<dbReference type="InterPro" id="IPR005467">
    <property type="entry name" value="His_kinase_dom"/>
</dbReference>
<dbReference type="InterPro" id="IPR036097">
    <property type="entry name" value="HisK_dim/P_sf"/>
</dbReference>
<feature type="transmembrane region" description="Helical" evidence="10">
    <location>
        <begin position="381"/>
        <end position="398"/>
    </location>
</feature>
<accession>A0ABR8VL39</accession>
<dbReference type="Proteomes" id="UP000648182">
    <property type="component" value="Unassembled WGS sequence"/>
</dbReference>
<dbReference type="InterPro" id="IPR004358">
    <property type="entry name" value="Sig_transdc_His_kin-like_C"/>
</dbReference>
<evidence type="ECO:0000256" key="7">
    <source>
        <dbReference type="ARBA" id="ARBA00022840"/>
    </source>
</evidence>
<dbReference type="PROSITE" id="PS50109">
    <property type="entry name" value="HIS_KIN"/>
    <property type="match status" value="1"/>
</dbReference>
<protein>
    <recommendedName>
        <fullName evidence="2">histidine kinase</fullName>
        <ecNumber evidence="2">2.7.13.3</ecNumber>
    </recommendedName>
</protein>
<keyword evidence="8" id="KW-0902">Two-component regulatory system</keyword>